<keyword evidence="1 5" id="KW-0808">Transferase</keyword>
<dbReference type="Pfam" id="PF04389">
    <property type="entry name" value="Peptidase_M28"/>
    <property type="match status" value="1"/>
</dbReference>
<evidence type="ECO:0000256" key="1">
    <source>
        <dbReference type="ARBA" id="ARBA00022679"/>
    </source>
</evidence>
<dbReference type="SUPFAM" id="SSF53187">
    <property type="entry name" value="Zn-dependent exopeptidases"/>
    <property type="match status" value="1"/>
</dbReference>
<dbReference type="InterPro" id="IPR007484">
    <property type="entry name" value="Peptidase_M28"/>
</dbReference>
<feature type="chain" id="PRO_5041784562" description="Peptide hydrolase" evidence="3">
    <location>
        <begin position="23"/>
        <end position="379"/>
    </location>
</feature>
<keyword evidence="2 5" id="KW-0012">Acyltransferase</keyword>
<dbReference type="InterPro" id="IPR040234">
    <property type="entry name" value="QC/QCL"/>
</dbReference>
<dbReference type="Gene3D" id="3.40.630.10">
    <property type="entry name" value="Zn peptidases"/>
    <property type="match status" value="1"/>
</dbReference>
<organism evidence="5 6">
    <name type="scientific">Malassezia obtusa</name>
    <dbReference type="NCBI Taxonomy" id="76774"/>
    <lineage>
        <taxon>Eukaryota</taxon>
        <taxon>Fungi</taxon>
        <taxon>Dikarya</taxon>
        <taxon>Basidiomycota</taxon>
        <taxon>Ustilaginomycotina</taxon>
        <taxon>Malasseziomycetes</taxon>
        <taxon>Malasseziales</taxon>
        <taxon>Malasseziaceae</taxon>
        <taxon>Malassezia</taxon>
    </lineage>
</organism>
<comment type="similarity">
    <text evidence="3">Belongs to the peptidase M28 family.</text>
</comment>
<dbReference type="GO" id="GO:0016603">
    <property type="term" value="F:glutaminyl-peptide cyclotransferase activity"/>
    <property type="evidence" value="ECO:0007669"/>
    <property type="project" value="InterPro"/>
</dbReference>
<dbReference type="EC" id="3.4.-.-" evidence="3"/>
<feature type="signal peptide" evidence="3">
    <location>
        <begin position="1"/>
        <end position="22"/>
    </location>
</feature>
<dbReference type="PANTHER" id="PTHR12283:SF6">
    <property type="entry name" value="GLUTAMINYL-PEPTIDE CYCLOTRANSFERASE-RELATED"/>
    <property type="match status" value="1"/>
</dbReference>
<keyword evidence="3" id="KW-0732">Signal</keyword>
<evidence type="ECO:0000313" key="5">
    <source>
        <dbReference type="EMBL" id="WFD02782.1"/>
    </source>
</evidence>
<dbReference type="GO" id="GO:0008270">
    <property type="term" value="F:zinc ion binding"/>
    <property type="evidence" value="ECO:0007669"/>
    <property type="project" value="TreeGrafter"/>
</dbReference>
<evidence type="ECO:0000256" key="3">
    <source>
        <dbReference type="RuleBase" id="RU361240"/>
    </source>
</evidence>
<feature type="domain" description="Peptidase M28" evidence="4">
    <location>
        <begin position="111"/>
        <end position="367"/>
    </location>
</feature>
<keyword evidence="3" id="KW-0645">Protease</keyword>
<keyword evidence="3" id="KW-0862">Zinc</keyword>
<keyword evidence="3" id="KW-0479">Metal-binding</keyword>
<evidence type="ECO:0000313" key="6">
    <source>
        <dbReference type="Proteomes" id="UP001214603"/>
    </source>
</evidence>
<dbReference type="GO" id="GO:0008233">
    <property type="term" value="F:peptidase activity"/>
    <property type="evidence" value="ECO:0007669"/>
    <property type="project" value="UniProtKB-KW"/>
</dbReference>
<dbReference type="EMBL" id="CP119935">
    <property type="protein sequence ID" value="WFD02782.1"/>
    <property type="molecule type" value="Genomic_DNA"/>
</dbReference>
<sequence length="379" mass="41521">MRLWTAGCWLAAAAACWGAARAEQPSPLSDRDVESIVARDPAPQIDHHNPDSLLSRILIPRVPGTENHARVREVLIAALTSQKDASGNSKWHVATQPFDAHTPEGVRKMTNIIATRDPGASRHLVLAAHYDSKFFPRGAMQKFVGATDSAVPCAVLVDVALALEEHLDAHTAAQELYRSIHGTGDASNDVTLQLVFLDGEEAFHQWTVDDSVYGARQLASTLASTWVTPNQTLLARHTTGRGAAMRAIQKIEHFVLLDLLGAPNPRVPYYFENTKWMHTRLQQIEARLAAMRALYPPGDGAKRMPILDARKGPAGIGDDHLPFLEQGVPILHLIPSPFPAVWHRLGDDAGALDFAVVHAWAKLMRVFAAEMLHLTRPSP</sequence>
<protein>
    <recommendedName>
        <fullName evidence="3">Peptide hydrolase</fullName>
        <ecNumber evidence="3">3.4.-.-</ecNumber>
    </recommendedName>
</protein>
<dbReference type="PANTHER" id="PTHR12283">
    <property type="entry name" value="GLUTAMINYL-PEPTIDE CYCLOTRANSFERASE"/>
    <property type="match status" value="1"/>
</dbReference>
<dbReference type="GO" id="GO:0006508">
    <property type="term" value="P:proteolysis"/>
    <property type="evidence" value="ECO:0007669"/>
    <property type="project" value="UniProtKB-KW"/>
</dbReference>
<dbReference type="Proteomes" id="UP001214603">
    <property type="component" value="Chromosome 2"/>
</dbReference>
<evidence type="ECO:0000256" key="2">
    <source>
        <dbReference type="ARBA" id="ARBA00023315"/>
    </source>
</evidence>
<name>A0AAF0E085_9BASI</name>
<dbReference type="PROSITE" id="PS51257">
    <property type="entry name" value="PROKAR_LIPOPROTEIN"/>
    <property type="match status" value="1"/>
</dbReference>
<dbReference type="AlphaFoldDB" id="A0AAF0E085"/>
<gene>
    <name evidence="5" type="ORF">MOBT1_001467</name>
</gene>
<evidence type="ECO:0000259" key="4">
    <source>
        <dbReference type="Pfam" id="PF04389"/>
    </source>
</evidence>
<dbReference type="InterPro" id="IPR037457">
    <property type="entry name" value="M28_QC"/>
</dbReference>
<reference evidence="5" key="1">
    <citation type="submission" date="2023-03" db="EMBL/GenBank/DDBJ databases">
        <title>Mating type loci evolution in Malassezia.</title>
        <authorList>
            <person name="Coelho M.A."/>
        </authorList>
    </citation>
    <scope>NUCLEOTIDE SEQUENCE</scope>
    <source>
        <strain evidence="5">CBS 7876</strain>
    </source>
</reference>
<accession>A0AAF0E085</accession>
<dbReference type="CDD" id="cd03880">
    <property type="entry name" value="M28_QC_like"/>
    <property type="match status" value="1"/>
</dbReference>
<keyword evidence="6" id="KW-1185">Reference proteome</keyword>
<proteinExistence type="inferred from homology"/>
<keyword evidence="3" id="KW-0378">Hydrolase</keyword>